<dbReference type="HAMAP" id="MF_03022">
    <property type="entry name" value="Katanin_p80_B1"/>
    <property type="match status" value="1"/>
</dbReference>
<organism evidence="11 12">
    <name type="scientific">Thraustotheca clavata</name>
    <dbReference type="NCBI Taxonomy" id="74557"/>
    <lineage>
        <taxon>Eukaryota</taxon>
        <taxon>Sar</taxon>
        <taxon>Stramenopiles</taxon>
        <taxon>Oomycota</taxon>
        <taxon>Saprolegniomycetes</taxon>
        <taxon>Saprolegniales</taxon>
        <taxon>Achlyaceae</taxon>
        <taxon>Thraustotheca</taxon>
    </lineage>
</organism>
<sequence length="598" mass="65534">MGHGSTVNCFRFGRKSGQVAVSGGDDTNINIWRIRENETKNIMSLAGHSSAVECVTFDPAEKRVVAGSTSGAIKAYDMEAAKVYRSLKGHMSSCMTIDYHLYGDYVASGSLDTNVKIWDLKTKNCVQTFKGHASEITCVSFTPDGRWLTSGSADGTLKIWDLTAGKLLQEFNDHSNAITCLEFNPEEYILVSASQDKTMRFWDLQAFDLLGVTPTDNSATSSISHTISEPYSGKYAICTSQDMVKIWSYEVSIQCHDSVLWNKQALSNTSECLGDTLVTDNLQLFGASFSNAFVSIWRVDLTQLQPFKKPSAKPSTPALSQKPSAPAPSQKPSTPQTNYNKPATPLHVTKPSTPAAITPSNSTSSLASSSRPTTPANTTNTTPLLVKPKTPQVPTPIETTSTETAMGSETIARFNEKPDNSEYVKELKVGMEISIRAFKSRQKALEQFLKYYWDKGDIHGAFRFLSQLPSGTREALSVDVFNNIDLASVGLDLEACVLLLPLALELISPTCFESHLIAGVNVSKVLVTAFAPLVKDNREARRNNREVNFAGEERAARCDACHGYFIDLQNKLQAIHLPSCARTTNELKALLSEYGWGR</sequence>
<protein>
    <recommendedName>
        <fullName evidence="7">Katanin p80 WD40 repeat-containing subunit B1 homolog</fullName>
    </recommendedName>
</protein>
<feature type="repeat" description="WD" evidence="8">
    <location>
        <begin position="87"/>
        <end position="128"/>
    </location>
</feature>
<proteinExistence type="inferred from homology"/>
<dbReference type="PROSITE" id="PS50082">
    <property type="entry name" value="WD_REPEATS_2"/>
    <property type="match status" value="5"/>
</dbReference>
<feature type="domain" description="Katanin p80 subunit C-terminal" evidence="10">
    <location>
        <begin position="435"/>
        <end position="576"/>
    </location>
</feature>
<dbReference type="Proteomes" id="UP000243217">
    <property type="component" value="Unassembled WGS sequence"/>
</dbReference>
<dbReference type="PRINTS" id="PR00320">
    <property type="entry name" value="GPROTEINBRPT"/>
</dbReference>
<dbReference type="PANTHER" id="PTHR19845:SF0">
    <property type="entry name" value="KATANIN P80 WD40 REPEAT-CONTAINING SUBUNIT B1"/>
    <property type="match status" value="1"/>
</dbReference>
<dbReference type="InterPro" id="IPR036322">
    <property type="entry name" value="WD40_repeat_dom_sf"/>
</dbReference>
<dbReference type="STRING" id="74557.A0A1V9YRX7"/>
<evidence type="ECO:0000256" key="3">
    <source>
        <dbReference type="ARBA" id="ARBA00022574"/>
    </source>
</evidence>
<keyword evidence="2 7" id="KW-0963">Cytoplasm</keyword>
<keyword evidence="12" id="KW-1185">Reference proteome</keyword>
<dbReference type="AlphaFoldDB" id="A0A1V9YRX7"/>
<dbReference type="InterPro" id="IPR019775">
    <property type="entry name" value="WD40_repeat_CS"/>
</dbReference>
<keyword evidence="5" id="KW-0677">Repeat</keyword>
<evidence type="ECO:0000256" key="2">
    <source>
        <dbReference type="ARBA" id="ARBA00022490"/>
    </source>
</evidence>
<dbReference type="EMBL" id="JNBS01003192">
    <property type="protein sequence ID" value="OQR88482.1"/>
    <property type="molecule type" value="Genomic_DNA"/>
</dbReference>
<dbReference type="Pfam" id="PF00400">
    <property type="entry name" value="WD40"/>
    <property type="match status" value="5"/>
</dbReference>
<evidence type="ECO:0000256" key="8">
    <source>
        <dbReference type="PROSITE-ProRule" id="PRU00221"/>
    </source>
</evidence>
<gene>
    <name evidence="11" type="ORF">THRCLA_10296</name>
</gene>
<evidence type="ECO:0000256" key="9">
    <source>
        <dbReference type="SAM" id="MobiDB-lite"/>
    </source>
</evidence>
<dbReference type="GO" id="GO:0008017">
    <property type="term" value="F:microtubule binding"/>
    <property type="evidence" value="ECO:0007669"/>
    <property type="project" value="UniProtKB-UniRule"/>
</dbReference>
<feature type="compositionally biased region" description="Low complexity" evidence="9">
    <location>
        <begin position="320"/>
        <end position="337"/>
    </location>
</feature>
<evidence type="ECO:0000256" key="7">
    <source>
        <dbReference type="HAMAP-Rule" id="MF_03022"/>
    </source>
</evidence>
<dbReference type="GO" id="GO:0005874">
    <property type="term" value="C:microtubule"/>
    <property type="evidence" value="ECO:0007669"/>
    <property type="project" value="UniProtKB-KW"/>
</dbReference>
<evidence type="ECO:0000259" key="10">
    <source>
        <dbReference type="Pfam" id="PF13925"/>
    </source>
</evidence>
<dbReference type="InterPro" id="IPR028021">
    <property type="entry name" value="Katanin_C-terminal"/>
</dbReference>
<evidence type="ECO:0000256" key="4">
    <source>
        <dbReference type="ARBA" id="ARBA00022701"/>
    </source>
</evidence>
<dbReference type="GO" id="GO:0008352">
    <property type="term" value="C:katanin complex"/>
    <property type="evidence" value="ECO:0007669"/>
    <property type="project" value="InterPro"/>
</dbReference>
<comment type="similarity">
    <text evidence="7">Belongs to the WD repeat KATNB1 family.</text>
</comment>
<dbReference type="InterPro" id="IPR026962">
    <property type="entry name" value="KTNB1"/>
</dbReference>
<feature type="repeat" description="WD" evidence="8">
    <location>
        <begin position="129"/>
        <end position="170"/>
    </location>
</feature>
<evidence type="ECO:0000256" key="6">
    <source>
        <dbReference type="ARBA" id="ARBA00023212"/>
    </source>
</evidence>
<comment type="caution">
    <text evidence="11">The sequence shown here is derived from an EMBL/GenBank/DDBJ whole genome shotgun (WGS) entry which is preliminary data.</text>
</comment>
<dbReference type="SMART" id="SM00320">
    <property type="entry name" value="WD40"/>
    <property type="match status" value="5"/>
</dbReference>
<feature type="region of interest" description="Disordered" evidence="9">
    <location>
        <begin position="308"/>
        <end position="404"/>
    </location>
</feature>
<dbReference type="PROSITE" id="PS00678">
    <property type="entry name" value="WD_REPEATS_1"/>
    <property type="match status" value="3"/>
</dbReference>
<dbReference type="GO" id="GO:0005737">
    <property type="term" value="C:cytoplasm"/>
    <property type="evidence" value="ECO:0007669"/>
    <property type="project" value="UniProtKB-UniRule"/>
</dbReference>
<keyword evidence="4 7" id="KW-0493">Microtubule</keyword>
<dbReference type="GO" id="GO:0007019">
    <property type="term" value="P:microtubule depolymerization"/>
    <property type="evidence" value="ECO:0007669"/>
    <property type="project" value="TreeGrafter"/>
</dbReference>
<dbReference type="InterPro" id="IPR015943">
    <property type="entry name" value="WD40/YVTN_repeat-like_dom_sf"/>
</dbReference>
<evidence type="ECO:0000256" key="5">
    <source>
        <dbReference type="ARBA" id="ARBA00022737"/>
    </source>
</evidence>
<dbReference type="FunFam" id="2.130.10.10:FF:000462">
    <property type="entry name" value="Katanin p80 WD40 repeat-containing subunit B1"/>
    <property type="match status" value="1"/>
</dbReference>
<dbReference type="PANTHER" id="PTHR19845">
    <property type="entry name" value="KATANIN P80 SUBUNIT"/>
    <property type="match status" value="1"/>
</dbReference>
<feature type="compositionally biased region" description="Low complexity" evidence="9">
    <location>
        <begin position="358"/>
        <end position="383"/>
    </location>
</feature>
<comment type="subcellular location">
    <subcellularLocation>
        <location evidence="1 7">Cytoplasm</location>
        <location evidence="1 7">Cytoskeleton</location>
    </subcellularLocation>
</comment>
<dbReference type="InterPro" id="IPR020472">
    <property type="entry name" value="WD40_PAC1"/>
</dbReference>
<feature type="repeat" description="WD" evidence="8">
    <location>
        <begin position="171"/>
        <end position="212"/>
    </location>
</feature>
<feature type="repeat" description="WD" evidence="8">
    <location>
        <begin position="1"/>
        <end position="42"/>
    </location>
</feature>
<reference evidence="11 12" key="1">
    <citation type="journal article" date="2014" name="Genome Biol. Evol.">
        <title>The secreted proteins of Achlya hypogyna and Thraustotheca clavata identify the ancestral oomycete secretome and reveal gene acquisitions by horizontal gene transfer.</title>
        <authorList>
            <person name="Misner I."/>
            <person name="Blouin N."/>
            <person name="Leonard G."/>
            <person name="Richards T.A."/>
            <person name="Lane C.E."/>
        </authorList>
    </citation>
    <scope>NUCLEOTIDE SEQUENCE [LARGE SCALE GENOMIC DNA]</scope>
    <source>
        <strain evidence="11 12">ATCC 34112</strain>
    </source>
</reference>
<accession>A0A1V9YRX7</accession>
<keyword evidence="3 8" id="KW-0853">WD repeat</keyword>
<dbReference type="OrthoDB" id="10251605at2759"/>
<dbReference type="InterPro" id="IPR001680">
    <property type="entry name" value="WD40_rpt"/>
</dbReference>
<dbReference type="GO" id="GO:0051013">
    <property type="term" value="P:microtubule severing"/>
    <property type="evidence" value="ECO:0007669"/>
    <property type="project" value="UniProtKB-UniRule"/>
</dbReference>
<dbReference type="SUPFAM" id="SSF50978">
    <property type="entry name" value="WD40 repeat-like"/>
    <property type="match status" value="1"/>
</dbReference>
<comment type="function">
    <text evidence="7">May participate in a complex which severs microtubules in an ATP-dependent manner. Microtubule severing may promote rapid reorganization of cellular microtubule arrays.</text>
</comment>
<evidence type="ECO:0000313" key="12">
    <source>
        <dbReference type="Proteomes" id="UP000243217"/>
    </source>
</evidence>
<dbReference type="CDD" id="cd00200">
    <property type="entry name" value="WD40"/>
    <property type="match status" value="1"/>
</dbReference>
<feature type="repeat" description="WD" evidence="8">
    <location>
        <begin position="45"/>
        <end position="86"/>
    </location>
</feature>
<evidence type="ECO:0000256" key="1">
    <source>
        <dbReference type="ARBA" id="ARBA00004245"/>
    </source>
</evidence>
<keyword evidence="6 7" id="KW-0206">Cytoskeleton</keyword>
<dbReference type="PROSITE" id="PS50294">
    <property type="entry name" value="WD_REPEATS_REGION"/>
    <property type="match status" value="5"/>
</dbReference>
<name>A0A1V9YRX7_9STRA</name>
<evidence type="ECO:0000313" key="11">
    <source>
        <dbReference type="EMBL" id="OQR88482.1"/>
    </source>
</evidence>
<dbReference type="Gene3D" id="2.130.10.10">
    <property type="entry name" value="YVTN repeat-like/Quinoprotein amine dehydrogenase"/>
    <property type="match status" value="2"/>
</dbReference>
<dbReference type="Pfam" id="PF13925">
    <property type="entry name" value="Katanin_con80"/>
    <property type="match status" value="1"/>
</dbReference>